<evidence type="ECO:0000256" key="1">
    <source>
        <dbReference type="ARBA" id="ARBA00023125"/>
    </source>
</evidence>
<dbReference type="GO" id="GO:0006310">
    <property type="term" value="P:DNA recombination"/>
    <property type="evidence" value="ECO:0007669"/>
    <property type="project" value="InterPro"/>
</dbReference>
<dbReference type="InterPro" id="IPR010998">
    <property type="entry name" value="Integrase_recombinase_N"/>
</dbReference>
<dbReference type="EMBL" id="ML994647">
    <property type="protein sequence ID" value="KAF2182638.1"/>
    <property type="molecule type" value="Genomic_DNA"/>
</dbReference>
<dbReference type="PANTHER" id="PTHR33050">
    <property type="entry name" value="REVERSE TRANSCRIPTASE DOMAIN-CONTAINING PROTEIN"/>
    <property type="match status" value="1"/>
</dbReference>
<gene>
    <name evidence="4" type="ORF">K469DRAFT_555969</name>
    <name evidence="2" type="ORF">K469DRAFT_614492</name>
    <name evidence="3" type="ORF">K469DRAFT_788079</name>
</gene>
<organism evidence="4 5">
    <name type="scientific">Zopfia rhizophila CBS 207.26</name>
    <dbReference type="NCBI Taxonomy" id="1314779"/>
    <lineage>
        <taxon>Eukaryota</taxon>
        <taxon>Fungi</taxon>
        <taxon>Dikarya</taxon>
        <taxon>Ascomycota</taxon>
        <taxon>Pezizomycotina</taxon>
        <taxon>Dothideomycetes</taxon>
        <taxon>Dothideomycetes incertae sedis</taxon>
        <taxon>Zopfiaceae</taxon>
        <taxon>Zopfia</taxon>
    </lineage>
</organism>
<reference evidence="4" key="1">
    <citation type="journal article" date="2020" name="Stud. Mycol.">
        <title>101 Dothideomycetes genomes: a test case for predicting lifestyles and emergence of pathogens.</title>
        <authorList>
            <person name="Haridas S."/>
            <person name="Albert R."/>
            <person name="Binder M."/>
            <person name="Bloem J."/>
            <person name="Labutti K."/>
            <person name="Salamov A."/>
            <person name="Andreopoulos B."/>
            <person name="Baker S."/>
            <person name="Barry K."/>
            <person name="Bills G."/>
            <person name="Bluhm B."/>
            <person name="Cannon C."/>
            <person name="Castanera R."/>
            <person name="Culley D."/>
            <person name="Daum C."/>
            <person name="Ezra D."/>
            <person name="Gonzalez J."/>
            <person name="Henrissat B."/>
            <person name="Kuo A."/>
            <person name="Liang C."/>
            <person name="Lipzen A."/>
            <person name="Lutzoni F."/>
            <person name="Magnuson J."/>
            <person name="Mondo S."/>
            <person name="Nolan M."/>
            <person name="Ohm R."/>
            <person name="Pangilinan J."/>
            <person name="Park H.-J."/>
            <person name="Ramirez L."/>
            <person name="Alfaro M."/>
            <person name="Sun H."/>
            <person name="Tritt A."/>
            <person name="Yoshinaga Y."/>
            <person name="Zwiers L.-H."/>
            <person name="Turgeon B."/>
            <person name="Goodwin S."/>
            <person name="Spatafora J."/>
            <person name="Crous P."/>
            <person name="Grigoriev I."/>
        </authorList>
    </citation>
    <scope>NUCLEOTIDE SEQUENCE</scope>
    <source>
        <strain evidence="4">CBS 207.26</strain>
    </source>
</reference>
<feature type="non-terminal residue" evidence="4">
    <location>
        <position position="1"/>
    </location>
</feature>
<protein>
    <recommendedName>
        <fullName evidence="6">DNA/RNA polymerase</fullName>
    </recommendedName>
</protein>
<dbReference type="InterPro" id="IPR013762">
    <property type="entry name" value="Integrase-like_cat_sf"/>
</dbReference>
<keyword evidence="5" id="KW-1185">Reference proteome</keyword>
<keyword evidence="1" id="KW-0238">DNA-binding</keyword>
<dbReference type="EMBL" id="ML994992">
    <property type="protein sequence ID" value="KAF2174418.1"/>
    <property type="molecule type" value="Genomic_DNA"/>
</dbReference>
<dbReference type="InterPro" id="IPR052055">
    <property type="entry name" value="Hepadnavirus_pol/RT"/>
</dbReference>
<dbReference type="Proteomes" id="UP000800200">
    <property type="component" value="Unassembled WGS sequence"/>
</dbReference>
<dbReference type="PANTHER" id="PTHR33050:SF7">
    <property type="entry name" value="RIBONUCLEASE H"/>
    <property type="match status" value="1"/>
</dbReference>
<dbReference type="InterPro" id="IPR043502">
    <property type="entry name" value="DNA/RNA_pol_sf"/>
</dbReference>
<dbReference type="AlphaFoldDB" id="A0A6A6EHV9"/>
<dbReference type="SUPFAM" id="SSF56672">
    <property type="entry name" value="DNA/RNA polymerases"/>
    <property type="match status" value="1"/>
</dbReference>
<evidence type="ECO:0000313" key="4">
    <source>
        <dbReference type="EMBL" id="KAF2191647.1"/>
    </source>
</evidence>
<dbReference type="Gene3D" id="1.10.150.130">
    <property type="match status" value="1"/>
</dbReference>
<dbReference type="EMBL" id="ML994616">
    <property type="protein sequence ID" value="KAF2191647.1"/>
    <property type="molecule type" value="Genomic_DNA"/>
</dbReference>
<evidence type="ECO:0000313" key="3">
    <source>
        <dbReference type="EMBL" id="KAF2182638.1"/>
    </source>
</evidence>
<evidence type="ECO:0000313" key="2">
    <source>
        <dbReference type="EMBL" id="KAF2174418.1"/>
    </source>
</evidence>
<sequence>IDSDYNALTDALGLLRNDTKNAAGTQVEALGVEIDTITMTARLPQKKLDKAVQLVTETLNARRLTLLQAQKLAGFLSFCSAVVTLGRTYLRRLWTFTSTFTKPRSFRPLTDGVIEDLVWWRDLLPRFNGAFSHTYEPYERELHINTNEIRAIELAFKHWAIYWAHATVIVHTDNTTAEIGILKGHTKSAGMDNLRQILITAASLDIQLHAQRSFCRLSQRETWPATRETLGLWIVQRAFGSNAPHMGQVQGTTLQSYLSALRSVHVDLGLSINVFEEDHIQRLIQGAKNLFPAQSRRKRLPITRDILLDVLSKRATRGEDPIDTRNLNAAFTVAFSGFLRMGEFTYKASDLIDTRRFATERLTKRCITLSATRDHMILHLPRSKTDHDNTGVDIVVATAADDACPIHHMDTLLQQEPKEDGQPLFRLSNGAFTRAAQHAYNQHLSQDQIQALGRWGSNAFKRYYKTNPQRLFSLQRQFLTGHTAPLTN</sequence>
<dbReference type="GO" id="GO:0015074">
    <property type="term" value="P:DNA integration"/>
    <property type="evidence" value="ECO:0007669"/>
    <property type="project" value="InterPro"/>
</dbReference>
<name>A0A6A6EHV9_9PEZI</name>
<dbReference type="GO" id="GO:0003677">
    <property type="term" value="F:DNA binding"/>
    <property type="evidence" value="ECO:0007669"/>
    <property type="project" value="UniProtKB-KW"/>
</dbReference>
<accession>A0A6A6EHV9</accession>
<evidence type="ECO:0000313" key="5">
    <source>
        <dbReference type="Proteomes" id="UP000800200"/>
    </source>
</evidence>
<dbReference type="Gene3D" id="1.10.443.10">
    <property type="entry name" value="Intergrase catalytic core"/>
    <property type="match status" value="1"/>
</dbReference>
<proteinExistence type="predicted"/>
<evidence type="ECO:0008006" key="6">
    <source>
        <dbReference type="Google" id="ProtNLM"/>
    </source>
</evidence>
<dbReference type="OrthoDB" id="3941369at2759"/>